<organism evidence="1 2">
    <name type="scientific">Artomyces pyxidatus</name>
    <dbReference type="NCBI Taxonomy" id="48021"/>
    <lineage>
        <taxon>Eukaryota</taxon>
        <taxon>Fungi</taxon>
        <taxon>Dikarya</taxon>
        <taxon>Basidiomycota</taxon>
        <taxon>Agaricomycotina</taxon>
        <taxon>Agaricomycetes</taxon>
        <taxon>Russulales</taxon>
        <taxon>Auriscalpiaceae</taxon>
        <taxon>Artomyces</taxon>
    </lineage>
</organism>
<evidence type="ECO:0000313" key="1">
    <source>
        <dbReference type="EMBL" id="KAI0066469.1"/>
    </source>
</evidence>
<evidence type="ECO:0000313" key="2">
    <source>
        <dbReference type="Proteomes" id="UP000814140"/>
    </source>
</evidence>
<dbReference type="EMBL" id="MU277192">
    <property type="protein sequence ID" value="KAI0066469.1"/>
    <property type="molecule type" value="Genomic_DNA"/>
</dbReference>
<reference evidence="1" key="1">
    <citation type="submission" date="2021-03" db="EMBL/GenBank/DDBJ databases">
        <authorList>
            <consortium name="DOE Joint Genome Institute"/>
            <person name="Ahrendt S."/>
            <person name="Looney B.P."/>
            <person name="Miyauchi S."/>
            <person name="Morin E."/>
            <person name="Drula E."/>
            <person name="Courty P.E."/>
            <person name="Chicoki N."/>
            <person name="Fauchery L."/>
            <person name="Kohler A."/>
            <person name="Kuo A."/>
            <person name="Labutti K."/>
            <person name="Pangilinan J."/>
            <person name="Lipzen A."/>
            <person name="Riley R."/>
            <person name="Andreopoulos W."/>
            <person name="He G."/>
            <person name="Johnson J."/>
            <person name="Barry K.W."/>
            <person name="Grigoriev I.V."/>
            <person name="Nagy L."/>
            <person name="Hibbett D."/>
            <person name="Henrissat B."/>
            <person name="Matheny P.B."/>
            <person name="Labbe J."/>
            <person name="Martin F."/>
        </authorList>
    </citation>
    <scope>NUCLEOTIDE SEQUENCE</scope>
    <source>
        <strain evidence="1">HHB10654</strain>
    </source>
</reference>
<proteinExistence type="predicted"/>
<accession>A0ACB8TDH1</accession>
<protein>
    <submittedName>
        <fullName evidence="1">Uncharacterized protein</fullName>
    </submittedName>
</protein>
<name>A0ACB8TDH1_9AGAM</name>
<reference evidence="1" key="2">
    <citation type="journal article" date="2022" name="New Phytol.">
        <title>Evolutionary transition to the ectomycorrhizal habit in the genomes of a hyperdiverse lineage of mushroom-forming fungi.</title>
        <authorList>
            <person name="Looney B."/>
            <person name="Miyauchi S."/>
            <person name="Morin E."/>
            <person name="Drula E."/>
            <person name="Courty P.E."/>
            <person name="Kohler A."/>
            <person name="Kuo A."/>
            <person name="LaButti K."/>
            <person name="Pangilinan J."/>
            <person name="Lipzen A."/>
            <person name="Riley R."/>
            <person name="Andreopoulos W."/>
            <person name="He G."/>
            <person name="Johnson J."/>
            <person name="Nolan M."/>
            <person name="Tritt A."/>
            <person name="Barry K.W."/>
            <person name="Grigoriev I.V."/>
            <person name="Nagy L.G."/>
            <person name="Hibbett D."/>
            <person name="Henrissat B."/>
            <person name="Matheny P.B."/>
            <person name="Labbe J."/>
            <person name="Martin F.M."/>
        </authorList>
    </citation>
    <scope>NUCLEOTIDE SEQUENCE</scope>
    <source>
        <strain evidence="1">HHB10654</strain>
    </source>
</reference>
<keyword evidence="2" id="KW-1185">Reference proteome</keyword>
<gene>
    <name evidence="1" type="ORF">BV25DRAFT_1835516</name>
</gene>
<sequence>MPHFLRISRKSIKTNLLSLWLNRFTTILGTISGKKPRRAWSHKHTPALESDKSSQSQDAIAYDLETRGGERAPDSHMFHWADVQVLIELSTDKRTSTAIKNFRDKGVAMKFYQAIRPFLSLSKFFRDKFVFVVYDHAGCQREELSYDNVKALTRLIAGFSFASDEAIGFDTTMTRKAGQATRIRVNKHILRVIYYIHTSASLNGRCTWIYLVQDEEGTYSVVKDSWVDVSKQHDEAMFLRRCKDLPHVVYLHDSWDVTTSDGVVDSTDRRRDPYEEHCKIKSQLEFILVMDEAFRR</sequence>
<comment type="caution">
    <text evidence="1">The sequence shown here is derived from an EMBL/GenBank/DDBJ whole genome shotgun (WGS) entry which is preliminary data.</text>
</comment>
<dbReference type="Proteomes" id="UP000814140">
    <property type="component" value="Unassembled WGS sequence"/>
</dbReference>